<dbReference type="Proteomes" id="UP000576792">
    <property type="component" value="Unassembled WGS sequence"/>
</dbReference>
<evidence type="ECO:0000313" key="7">
    <source>
        <dbReference type="Proteomes" id="UP000576792"/>
    </source>
</evidence>
<evidence type="ECO:0000256" key="4">
    <source>
        <dbReference type="ARBA" id="ARBA00023163"/>
    </source>
</evidence>
<dbReference type="InterPro" id="IPR032710">
    <property type="entry name" value="NTF2-like_dom_sf"/>
</dbReference>
<keyword evidence="7" id="KW-1185">Reference proteome</keyword>
<sequence>MLVVLETLSPLERATFVLREAFRFDYDEIARILNRSSASVRKLAQRAREHVRARRPRFTADPSTAEAAARRFLDAALGGDMDALLEVVAPDAILYNDGGGKAPAALKPIYGATKVAWLMASVGPRYASFDRAWMAGTEPAVVLRDRDGQIISVLAFEADPDSGLVRRAYGVVNPEKLRMSRQW</sequence>
<dbReference type="PANTHER" id="PTHR30173">
    <property type="entry name" value="SIGMA 19 FACTOR"/>
    <property type="match status" value="1"/>
</dbReference>
<evidence type="ECO:0000256" key="1">
    <source>
        <dbReference type="ARBA" id="ARBA00010641"/>
    </source>
</evidence>
<evidence type="ECO:0000259" key="5">
    <source>
        <dbReference type="Pfam" id="PF08281"/>
    </source>
</evidence>
<dbReference type="InterPro" id="IPR052704">
    <property type="entry name" value="ECF_Sigma-70_Domain"/>
</dbReference>
<accession>A0A846RX56</accession>
<comment type="similarity">
    <text evidence="1">Belongs to the sigma-70 factor family. ECF subfamily.</text>
</comment>
<evidence type="ECO:0000313" key="6">
    <source>
        <dbReference type="EMBL" id="NJC55203.1"/>
    </source>
</evidence>
<reference evidence="6 7" key="1">
    <citation type="submission" date="2020-03" db="EMBL/GenBank/DDBJ databases">
        <title>Sequencing the genomes of 1000 actinobacteria strains.</title>
        <authorList>
            <person name="Klenk H.-P."/>
        </authorList>
    </citation>
    <scope>NUCLEOTIDE SEQUENCE [LARGE SCALE GENOMIC DNA]</scope>
    <source>
        <strain evidence="6 7">DSM 18964</strain>
    </source>
</reference>
<dbReference type="SUPFAM" id="SSF88659">
    <property type="entry name" value="Sigma3 and sigma4 domains of RNA polymerase sigma factors"/>
    <property type="match status" value="1"/>
</dbReference>
<gene>
    <name evidence="6" type="ORF">BKA07_000238</name>
</gene>
<dbReference type="Gene3D" id="1.10.10.10">
    <property type="entry name" value="Winged helix-like DNA-binding domain superfamily/Winged helix DNA-binding domain"/>
    <property type="match status" value="1"/>
</dbReference>
<dbReference type="AlphaFoldDB" id="A0A846RX56"/>
<comment type="caution">
    <text evidence="6">The sequence shown here is derived from an EMBL/GenBank/DDBJ whole genome shotgun (WGS) entry which is preliminary data.</text>
</comment>
<keyword evidence="2" id="KW-0805">Transcription regulation</keyword>
<dbReference type="SUPFAM" id="SSF54427">
    <property type="entry name" value="NTF2-like"/>
    <property type="match status" value="1"/>
</dbReference>
<keyword evidence="3" id="KW-0731">Sigma factor</keyword>
<dbReference type="PANTHER" id="PTHR30173:SF36">
    <property type="entry name" value="ECF RNA POLYMERASE SIGMA FACTOR SIGJ"/>
    <property type="match status" value="1"/>
</dbReference>
<name>A0A846RX56_9MICO</name>
<evidence type="ECO:0000256" key="3">
    <source>
        <dbReference type="ARBA" id="ARBA00023082"/>
    </source>
</evidence>
<dbReference type="GO" id="GO:0006352">
    <property type="term" value="P:DNA-templated transcription initiation"/>
    <property type="evidence" value="ECO:0007669"/>
    <property type="project" value="InterPro"/>
</dbReference>
<dbReference type="Gene3D" id="3.10.450.50">
    <property type="match status" value="1"/>
</dbReference>
<evidence type="ECO:0000256" key="2">
    <source>
        <dbReference type="ARBA" id="ARBA00023015"/>
    </source>
</evidence>
<dbReference type="GO" id="GO:0016987">
    <property type="term" value="F:sigma factor activity"/>
    <property type="evidence" value="ECO:0007669"/>
    <property type="project" value="UniProtKB-KW"/>
</dbReference>
<proteinExistence type="inferred from homology"/>
<dbReference type="EMBL" id="JAATJN010000001">
    <property type="protein sequence ID" value="NJC55203.1"/>
    <property type="molecule type" value="Genomic_DNA"/>
</dbReference>
<dbReference type="InterPro" id="IPR036388">
    <property type="entry name" value="WH-like_DNA-bd_sf"/>
</dbReference>
<feature type="domain" description="RNA polymerase sigma factor 70 region 4 type 2" evidence="5">
    <location>
        <begin position="4"/>
        <end position="50"/>
    </location>
</feature>
<protein>
    <recommendedName>
        <fullName evidence="5">RNA polymerase sigma factor 70 region 4 type 2 domain-containing protein</fullName>
    </recommendedName>
</protein>
<dbReference type="Pfam" id="PF08281">
    <property type="entry name" value="Sigma70_r4_2"/>
    <property type="match status" value="1"/>
</dbReference>
<dbReference type="InterPro" id="IPR013249">
    <property type="entry name" value="RNA_pol_sigma70_r4_t2"/>
</dbReference>
<organism evidence="6 7">
    <name type="scientific">Brevibacterium marinum</name>
    <dbReference type="NCBI Taxonomy" id="418643"/>
    <lineage>
        <taxon>Bacteria</taxon>
        <taxon>Bacillati</taxon>
        <taxon>Actinomycetota</taxon>
        <taxon>Actinomycetes</taxon>
        <taxon>Micrococcales</taxon>
        <taxon>Brevibacteriaceae</taxon>
        <taxon>Brevibacterium</taxon>
    </lineage>
</organism>
<dbReference type="InterPro" id="IPR013324">
    <property type="entry name" value="RNA_pol_sigma_r3/r4-like"/>
</dbReference>
<dbReference type="GO" id="GO:0003677">
    <property type="term" value="F:DNA binding"/>
    <property type="evidence" value="ECO:0007669"/>
    <property type="project" value="InterPro"/>
</dbReference>
<keyword evidence="4" id="KW-0804">Transcription</keyword>